<dbReference type="EMBL" id="BAABJZ010000104">
    <property type="protein sequence ID" value="GAA4900953.1"/>
    <property type="molecule type" value="Genomic_DNA"/>
</dbReference>
<dbReference type="Proteomes" id="UP001499988">
    <property type="component" value="Unassembled WGS sequence"/>
</dbReference>
<accession>A0ABP9FP58</accession>
<evidence type="ECO:0000256" key="7">
    <source>
        <dbReference type="SAM" id="Phobius"/>
    </source>
</evidence>
<comment type="caution">
    <text evidence="8">The sequence shown here is derived from an EMBL/GenBank/DDBJ whole genome shotgun (WGS) entry which is preliminary data.</text>
</comment>
<sequence length="217" mass="24967">MIQELNSVLLVLYLLFLIWILRTSALKHNWRQQTYLNLALCAAAGLLCLWRIRAGIFPGLDLHFLALPLITLMFGWRSAILIASLPQLILLLLGVDLWQHAAGLLWLGVALPIMISYLWLSLCHTLLPKNLWFYVFAGAFANGALIYALRTASLGLWYQGWYGWEVIVDNYLILIPLFLMPEAMLNGFPTVLLVVYKPQWLATWNEQQYLHSKDKRE</sequence>
<dbReference type="Gene3D" id="1.10.1760.20">
    <property type="match status" value="1"/>
</dbReference>
<keyword evidence="9" id="KW-1185">Reference proteome</keyword>
<evidence type="ECO:0000313" key="8">
    <source>
        <dbReference type="EMBL" id="GAA4900953.1"/>
    </source>
</evidence>
<evidence type="ECO:0000256" key="1">
    <source>
        <dbReference type="ARBA" id="ARBA00004651"/>
    </source>
</evidence>
<evidence type="ECO:0000313" key="9">
    <source>
        <dbReference type="Proteomes" id="UP001499988"/>
    </source>
</evidence>
<keyword evidence="5 7" id="KW-1133">Transmembrane helix</keyword>
<evidence type="ECO:0000256" key="3">
    <source>
        <dbReference type="ARBA" id="ARBA00022475"/>
    </source>
</evidence>
<keyword evidence="4 7" id="KW-0812">Transmembrane</keyword>
<comment type="subcellular location">
    <subcellularLocation>
        <location evidence="1">Cell membrane</location>
        <topology evidence="1">Multi-pass membrane protein</topology>
    </subcellularLocation>
</comment>
<protein>
    <submittedName>
        <fullName evidence="8">Energy-coupling factor ABC transporter permease</fullName>
    </submittedName>
</protein>
<keyword evidence="6 7" id="KW-0472">Membrane</keyword>
<evidence type="ECO:0000256" key="4">
    <source>
        <dbReference type="ARBA" id="ARBA00022692"/>
    </source>
</evidence>
<feature type="transmembrane region" description="Helical" evidence="7">
    <location>
        <begin position="131"/>
        <end position="149"/>
    </location>
</feature>
<gene>
    <name evidence="8" type="ORF">GCM10023333_38590</name>
</gene>
<organism evidence="8 9">
    <name type="scientific">Ferrimonas pelagia</name>
    <dbReference type="NCBI Taxonomy" id="1177826"/>
    <lineage>
        <taxon>Bacteria</taxon>
        <taxon>Pseudomonadati</taxon>
        <taxon>Pseudomonadota</taxon>
        <taxon>Gammaproteobacteria</taxon>
        <taxon>Alteromonadales</taxon>
        <taxon>Ferrimonadaceae</taxon>
        <taxon>Ferrimonas</taxon>
    </lineage>
</organism>
<evidence type="ECO:0000256" key="5">
    <source>
        <dbReference type="ARBA" id="ARBA00022989"/>
    </source>
</evidence>
<evidence type="ECO:0000256" key="2">
    <source>
        <dbReference type="ARBA" id="ARBA00022448"/>
    </source>
</evidence>
<dbReference type="Pfam" id="PF01891">
    <property type="entry name" value="CbiM"/>
    <property type="match status" value="1"/>
</dbReference>
<feature type="transmembrane region" description="Helical" evidence="7">
    <location>
        <begin position="97"/>
        <end position="119"/>
    </location>
</feature>
<proteinExistence type="predicted"/>
<feature type="transmembrane region" description="Helical" evidence="7">
    <location>
        <begin position="35"/>
        <end position="52"/>
    </location>
</feature>
<dbReference type="InterPro" id="IPR002751">
    <property type="entry name" value="CbiM/NikMN"/>
</dbReference>
<name>A0ABP9FP58_9GAMM</name>
<keyword evidence="3" id="KW-1003">Cell membrane</keyword>
<keyword evidence="2" id="KW-0813">Transport</keyword>
<evidence type="ECO:0000256" key="6">
    <source>
        <dbReference type="ARBA" id="ARBA00023136"/>
    </source>
</evidence>
<reference evidence="9" key="1">
    <citation type="journal article" date="2019" name="Int. J. Syst. Evol. Microbiol.">
        <title>The Global Catalogue of Microorganisms (GCM) 10K type strain sequencing project: providing services to taxonomists for standard genome sequencing and annotation.</title>
        <authorList>
            <consortium name="The Broad Institute Genomics Platform"/>
            <consortium name="The Broad Institute Genome Sequencing Center for Infectious Disease"/>
            <person name="Wu L."/>
            <person name="Ma J."/>
        </authorList>
    </citation>
    <scope>NUCLEOTIDE SEQUENCE [LARGE SCALE GENOMIC DNA]</scope>
    <source>
        <strain evidence="9">JCM 18401</strain>
    </source>
</reference>
<feature type="transmembrane region" description="Helical" evidence="7">
    <location>
        <begin position="64"/>
        <end position="85"/>
    </location>
</feature>